<dbReference type="EMBL" id="BPQO01000022">
    <property type="protein sequence ID" value="GJD90919.1"/>
    <property type="molecule type" value="Genomic_DNA"/>
</dbReference>
<name>A0AAV4ZQV4_9HYPH</name>
<dbReference type="AlphaFoldDB" id="A0AAV4ZQV4"/>
<comment type="caution">
    <text evidence="1">The sequence shown here is derived from an EMBL/GenBank/DDBJ whole genome shotgun (WGS) entry which is preliminary data.</text>
</comment>
<keyword evidence="2" id="KW-1185">Reference proteome</keyword>
<protein>
    <submittedName>
        <fullName evidence="1">Uncharacterized protein</fullName>
    </submittedName>
</protein>
<dbReference type="Proteomes" id="UP001055247">
    <property type="component" value="Unassembled WGS sequence"/>
</dbReference>
<proteinExistence type="predicted"/>
<evidence type="ECO:0000313" key="2">
    <source>
        <dbReference type="Proteomes" id="UP001055247"/>
    </source>
</evidence>
<accession>A0AAV4ZQV4</accession>
<dbReference type="RefSeq" id="WP_238231092.1">
    <property type="nucleotide sequence ID" value="NZ_BPQO01000022.1"/>
</dbReference>
<organism evidence="1 2">
    <name type="scientific">Methylobacterium hispanicum</name>
    <dbReference type="NCBI Taxonomy" id="270350"/>
    <lineage>
        <taxon>Bacteria</taxon>
        <taxon>Pseudomonadati</taxon>
        <taxon>Pseudomonadota</taxon>
        <taxon>Alphaproteobacteria</taxon>
        <taxon>Hyphomicrobiales</taxon>
        <taxon>Methylobacteriaceae</taxon>
        <taxon>Methylobacterium</taxon>
    </lineage>
</organism>
<reference evidence="1" key="2">
    <citation type="submission" date="2021-08" db="EMBL/GenBank/DDBJ databases">
        <authorList>
            <person name="Tani A."/>
            <person name="Ola A."/>
            <person name="Ogura Y."/>
            <person name="Katsura K."/>
            <person name="Hayashi T."/>
        </authorList>
    </citation>
    <scope>NUCLEOTIDE SEQUENCE</scope>
    <source>
        <strain evidence="1">DSM 16372</strain>
    </source>
</reference>
<sequence length="317" mass="34780">MYVTGIRAVQGIKAAMEAAGLKRTSRYAGAEVAGWIERNRMGSTGFSVRPLEDGRLHWHVVLSGKPHLRYSSHRQVSGEDAVTLHEPVAPEALFGRLRAVFAELGLSPHEMRVGGWQGMWDDDVDYDVVTDHPAWLEAYDPTNLAAEAECGVTLRAALVRPGRLDLEPPPFKSALPVYVVGGEVYLTRETVDALSKAAADHNREVGKLSGRSLRTMSMVRCSEAEVAEDGTFRYRAMGRYEPYETVGRPKTIVNAWGDEVTVWPAPQGMMHAVEPFAPAVPVLVDGGLHERLPFEIYDAQFGPAPWTPAVPSDGPRP</sequence>
<gene>
    <name evidence="1" type="ORF">BHAOGJBA_4463</name>
</gene>
<evidence type="ECO:0000313" key="1">
    <source>
        <dbReference type="EMBL" id="GJD90919.1"/>
    </source>
</evidence>
<reference evidence="1" key="1">
    <citation type="journal article" date="2016" name="Front. Microbiol.">
        <title>Genome Sequence of the Piezophilic, Mesophilic Sulfate-Reducing Bacterium Desulfovibrio indicus J2T.</title>
        <authorList>
            <person name="Cao J."/>
            <person name="Maignien L."/>
            <person name="Shao Z."/>
            <person name="Alain K."/>
            <person name="Jebbar M."/>
        </authorList>
    </citation>
    <scope>NUCLEOTIDE SEQUENCE</scope>
    <source>
        <strain evidence="1">DSM 16372</strain>
    </source>
</reference>